<comment type="caution">
    <text evidence="1">The sequence shown here is derived from an EMBL/GenBank/DDBJ whole genome shotgun (WGS) entry which is preliminary data.</text>
</comment>
<dbReference type="Proteomes" id="UP001277471">
    <property type="component" value="Unassembled WGS sequence"/>
</dbReference>
<dbReference type="CDD" id="cd00093">
    <property type="entry name" value="HTH_XRE"/>
    <property type="match status" value="1"/>
</dbReference>
<protein>
    <recommendedName>
        <fullName evidence="3">HTH cro/C1-type domain-containing protein</fullName>
    </recommendedName>
</protein>
<proteinExistence type="predicted"/>
<evidence type="ECO:0008006" key="3">
    <source>
        <dbReference type="Google" id="ProtNLM"/>
    </source>
</evidence>
<reference evidence="1 2" key="1">
    <citation type="submission" date="2023-11" db="EMBL/GenBank/DDBJ databases">
        <title>MicrobeMod: A computational toolkit for identifying prokaryotic methylation and restriction-modification with nanopore sequencing.</title>
        <authorList>
            <person name="Crits-Christoph A."/>
            <person name="Kang S.C."/>
            <person name="Lee H."/>
            <person name="Ostrov N."/>
        </authorList>
    </citation>
    <scope>NUCLEOTIDE SEQUENCE [LARGE SCALE GENOMIC DNA]</scope>
    <source>
        <strain evidence="1 2">ATCC 29145</strain>
    </source>
</reference>
<organism evidence="1 2">
    <name type="scientific">Azospirillum brasilense</name>
    <dbReference type="NCBI Taxonomy" id="192"/>
    <lineage>
        <taxon>Bacteria</taxon>
        <taxon>Pseudomonadati</taxon>
        <taxon>Pseudomonadota</taxon>
        <taxon>Alphaproteobacteria</taxon>
        <taxon>Rhodospirillales</taxon>
        <taxon>Azospirillaceae</taxon>
        <taxon>Azospirillum</taxon>
    </lineage>
</organism>
<sequence>MTRVDLARKIGVDPSTLRRGMERGGWSDDVTNAIVREIGPPPGPAAQQVAVENSAPTHSAFQSVEAIDNLVGHLDLLRAGLEALKAIIQQPAPTGFPKSEHGGGKA</sequence>
<accession>A0ABU4P7D9</accession>
<evidence type="ECO:0000313" key="2">
    <source>
        <dbReference type="Proteomes" id="UP001277471"/>
    </source>
</evidence>
<gene>
    <name evidence="1" type="ORF">SIM66_14830</name>
</gene>
<dbReference type="EMBL" id="JAWXYC010000004">
    <property type="protein sequence ID" value="MDX5952449.1"/>
    <property type="molecule type" value="Genomic_DNA"/>
</dbReference>
<dbReference type="InterPro" id="IPR001387">
    <property type="entry name" value="Cro/C1-type_HTH"/>
</dbReference>
<dbReference type="GeneID" id="56449642"/>
<evidence type="ECO:0000313" key="1">
    <source>
        <dbReference type="EMBL" id="MDX5952449.1"/>
    </source>
</evidence>
<name>A0ABU4P7D9_AZOBR</name>
<dbReference type="RefSeq" id="WP_137165149.1">
    <property type="nucleotide sequence ID" value="NZ_CP012914.1"/>
</dbReference>
<keyword evidence="2" id="KW-1185">Reference proteome</keyword>